<feature type="compositionally biased region" description="Acidic residues" evidence="2">
    <location>
        <begin position="98"/>
        <end position="112"/>
    </location>
</feature>
<feature type="region of interest" description="Disordered" evidence="2">
    <location>
        <begin position="881"/>
        <end position="900"/>
    </location>
</feature>
<feature type="region of interest" description="Disordered" evidence="2">
    <location>
        <begin position="556"/>
        <end position="618"/>
    </location>
</feature>
<keyword evidence="1" id="KW-0175">Coiled coil</keyword>
<dbReference type="PANTHER" id="PTHR28260:SF1">
    <property type="entry name" value="SPINDLE POLE BODY COMPONENT SPC105"/>
    <property type="match status" value="1"/>
</dbReference>
<feature type="compositionally biased region" description="Polar residues" evidence="2">
    <location>
        <begin position="114"/>
        <end position="125"/>
    </location>
</feature>
<protein>
    <submittedName>
        <fullName evidence="4">Kinetochore protein</fullName>
    </submittedName>
</protein>
<reference evidence="4" key="1">
    <citation type="submission" date="2014-08" db="EMBL/GenBank/DDBJ databases">
        <authorList>
            <person name="Sharma Rahul"/>
            <person name="Thines Marco"/>
        </authorList>
    </citation>
    <scope>NUCLEOTIDE SEQUENCE</scope>
</reference>
<feature type="region of interest" description="Disordered" evidence="2">
    <location>
        <begin position="682"/>
        <end position="701"/>
    </location>
</feature>
<name>A0A0F7SSF4_PHARH</name>
<evidence type="ECO:0000256" key="2">
    <source>
        <dbReference type="SAM" id="MobiDB-lite"/>
    </source>
</evidence>
<dbReference type="InterPro" id="IPR040850">
    <property type="entry name" value="Knl1_RWD_C"/>
</dbReference>
<feature type="compositionally biased region" description="Polar residues" evidence="2">
    <location>
        <begin position="572"/>
        <end position="582"/>
    </location>
</feature>
<feature type="domain" description="Spc7 kinetochore protein" evidence="3">
    <location>
        <begin position="895"/>
        <end position="1223"/>
    </location>
</feature>
<feature type="compositionally biased region" description="Low complexity" evidence="2">
    <location>
        <begin position="149"/>
        <end position="190"/>
    </location>
</feature>
<dbReference type="InterPro" id="IPR013253">
    <property type="entry name" value="Spc7_domain"/>
</dbReference>
<dbReference type="SMART" id="SM00787">
    <property type="entry name" value="Spc7"/>
    <property type="match status" value="1"/>
</dbReference>
<dbReference type="GO" id="GO:1990758">
    <property type="term" value="P:mitotic sister chromatid biorientation"/>
    <property type="evidence" value="ECO:0007669"/>
    <property type="project" value="TreeGrafter"/>
</dbReference>
<evidence type="ECO:0000313" key="4">
    <source>
        <dbReference type="EMBL" id="CED84406.1"/>
    </source>
</evidence>
<feature type="region of interest" description="Disordered" evidence="2">
    <location>
        <begin position="398"/>
        <end position="422"/>
    </location>
</feature>
<feature type="region of interest" description="Disordered" evidence="2">
    <location>
        <begin position="1"/>
        <end position="125"/>
    </location>
</feature>
<feature type="region of interest" description="Disordered" evidence="2">
    <location>
        <begin position="352"/>
        <end position="372"/>
    </location>
</feature>
<feature type="coiled-coil region" evidence="1">
    <location>
        <begin position="1055"/>
        <end position="1137"/>
    </location>
</feature>
<evidence type="ECO:0000256" key="1">
    <source>
        <dbReference type="SAM" id="Coils"/>
    </source>
</evidence>
<accession>A0A0F7SSF4</accession>
<feature type="compositionally biased region" description="Low complexity" evidence="2">
    <location>
        <begin position="290"/>
        <end position="303"/>
    </location>
</feature>
<feature type="region of interest" description="Disordered" evidence="2">
    <location>
        <begin position="281"/>
        <end position="314"/>
    </location>
</feature>
<organism evidence="4">
    <name type="scientific">Phaffia rhodozyma</name>
    <name type="common">Yeast</name>
    <name type="synonym">Xanthophyllomyces dendrorhous</name>
    <dbReference type="NCBI Taxonomy" id="264483"/>
    <lineage>
        <taxon>Eukaryota</taxon>
        <taxon>Fungi</taxon>
        <taxon>Dikarya</taxon>
        <taxon>Basidiomycota</taxon>
        <taxon>Agaricomycotina</taxon>
        <taxon>Tremellomycetes</taxon>
        <taxon>Cystofilobasidiales</taxon>
        <taxon>Mrakiaceae</taxon>
        <taxon>Phaffia</taxon>
    </lineage>
</organism>
<dbReference type="InterPro" id="IPR033338">
    <property type="entry name" value="Spc105/Spc7"/>
</dbReference>
<dbReference type="PANTHER" id="PTHR28260">
    <property type="entry name" value="SPINDLE POLE BODY COMPONENT SPC105"/>
    <property type="match status" value="1"/>
</dbReference>
<evidence type="ECO:0000259" key="3">
    <source>
        <dbReference type="SMART" id="SM00787"/>
    </source>
</evidence>
<proteinExistence type="predicted"/>
<dbReference type="GO" id="GO:0007094">
    <property type="term" value="P:mitotic spindle assembly checkpoint signaling"/>
    <property type="evidence" value="ECO:0007669"/>
    <property type="project" value="TreeGrafter"/>
</dbReference>
<dbReference type="GO" id="GO:0034501">
    <property type="term" value="P:protein localization to kinetochore"/>
    <property type="evidence" value="ECO:0007669"/>
    <property type="project" value="TreeGrafter"/>
</dbReference>
<sequence>MSSIPAPKRASSRRSLTTRLPSHDGPSEPLAVRMPGGKGKGRAASIGPAEFASRGIERKPLSPKKLARRALVPRKSILKPYNPEETQNYTQGAVVNQEADEDEDDDDEDENETQFRNMPGESTTMRILRRVSFAAHAHVRMFETAHANTLSQSQSSTTSSVGSLPPSSPVLSSSNVFDEPAQTPTPASSSTRRRSSLNHQSATAAEQRPPLRRSRRSSIADFGSDGSADMSMEEEDGDTTDFFGPPTTIHSSLFDELPESSLLGQAELDFTQVHGAILPSHTSGQIQSNLPDPLSPSASTLSPPSSPDRMPNEGEEQTLDFTVATGGIIPAHAPEFAIEGRGSVGYRMEEGEGERLDAWSQSRENDAAKERENENVMNLEQDQDHRDDMELTSVVGGIFENTSQEDETNTGRSSEAEEEGGEMDETVAFGGLLNPHPAFINEAEEADEEFEMDETLPLGGVLAPTNDSYSQENGDEDEGIEIEETAALGGVLAPRFLDEQDAEDENSTQRFDQGTDDIDFTVAQGGIFEPSADPSSSSFEPVLPSFQPVLAKSPMKSISSIGPTRPRESALTRPTLSSTLKSKPNLFDSPEKPTGASPTKKRALPIFTNGGLDKGGLKRRASHIDGAKVFGNFGENQEGIQRGAKRRASSGTTGKEFSPPSAGASQTNDVFGMNNLVAAPKNAARPAPADTFPIETTPEETSDYVVEEIIERSEENPPSPRKTSVAKPTKRPVNLFELSPTSLSSEGLSVNVFDGTDTPLLPSVPLSASYSTSPAIEASVFPLSSQTDEGPSSELPLRPTQKYELDIFNSPPKAIESALQPSIFESLQTLLPSSSTEQTVTSEAAVTAKTSSQADAVSPVNFQPVINTPRKRIGRPSLAAATLKGKGTEETSGVPNIEPTPEIAAPQVSLTQFLELTNLNWREKMSAGKRRSTIRPGEMLGIHRFNADSTSRSSANGEYLTMDYANHVLNLPYLIVYQWACNHLKDSTSQSQKNVQVLDEEASARNPVLFSEYLEADDQEKVLIEGQLKYLKMFAQHTVKNKWREWRMDLVDELKASHEEDLSQLSQDRTRLQEIKKSFHENVSLVDLQARHAALKAQLAEEKAKVDEVLACDPEVLSHRRAEVKEQKAQINSLKADLTDSSNVLLSLRAKATALENQKEACLKAINYAAEYFSGSNVSSAEKAFKLKDEFDKIESLHSIRLTSRFPDRLTFVILGDLELSLACQDERPLTTGASLCLIPDERRPSRRNSVLTHHLFELVKTSFEGTKFTKASQLFQHVYQLWSSSIRIAQEFSLISTRYPIVYTYSAESSIEKAEVTMLVPSAKAKAKVTFTIAPQLLLNWPSNIKTLIVDVEVCYGQGVQRSSLNKTIQNRLSMATQETPTGILVDACLEAVASYDHQQ</sequence>
<dbReference type="EMBL" id="LN483166">
    <property type="protein sequence ID" value="CED84406.1"/>
    <property type="molecule type" value="Genomic_DNA"/>
</dbReference>
<feature type="compositionally biased region" description="Polar residues" evidence="2">
    <location>
        <begin position="84"/>
        <end position="94"/>
    </location>
</feature>
<feature type="region of interest" description="Disordered" evidence="2">
    <location>
        <begin position="147"/>
        <end position="252"/>
    </location>
</feature>
<feature type="compositionally biased region" description="Basic residues" evidence="2">
    <location>
        <begin position="61"/>
        <end position="72"/>
    </location>
</feature>
<dbReference type="GO" id="GO:0000776">
    <property type="term" value="C:kinetochore"/>
    <property type="evidence" value="ECO:0007669"/>
    <property type="project" value="TreeGrafter"/>
</dbReference>
<dbReference type="Pfam" id="PF08317">
    <property type="entry name" value="Spc7"/>
    <property type="match status" value="1"/>
</dbReference>
<feature type="region of interest" description="Disordered" evidence="2">
    <location>
        <begin position="635"/>
        <end position="668"/>
    </location>
</feature>
<dbReference type="Pfam" id="PF18210">
    <property type="entry name" value="Knl1_RWD_C"/>
    <property type="match status" value="1"/>
</dbReference>